<dbReference type="Proteomes" id="UP000031443">
    <property type="component" value="Unassembled WGS sequence"/>
</dbReference>
<protein>
    <submittedName>
        <fullName evidence="2">Uncharacterized protein</fullName>
    </submittedName>
</protein>
<evidence type="ECO:0000313" key="3">
    <source>
        <dbReference type="Proteomes" id="UP000031443"/>
    </source>
</evidence>
<reference evidence="3" key="1">
    <citation type="journal article" date="2013" name="Nat. Genet.">
        <title>The draft genomes of soft-shell turtle and green sea turtle yield insights into the development and evolution of the turtle-specific body plan.</title>
        <authorList>
            <person name="Wang Z."/>
            <person name="Pascual-Anaya J."/>
            <person name="Zadissa A."/>
            <person name="Li W."/>
            <person name="Niimura Y."/>
            <person name="Huang Z."/>
            <person name="Li C."/>
            <person name="White S."/>
            <person name="Xiong Z."/>
            <person name="Fang D."/>
            <person name="Wang B."/>
            <person name="Ming Y."/>
            <person name="Chen Y."/>
            <person name="Zheng Y."/>
            <person name="Kuraku S."/>
            <person name="Pignatelli M."/>
            <person name="Herrero J."/>
            <person name="Beal K."/>
            <person name="Nozawa M."/>
            <person name="Li Q."/>
            <person name="Wang J."/>
            <person name="Zhang H."/>
            <person name="Yu L."/>
            <person name="Shigenobu S."/>
            <person name="Wang J."/>
            <person name="Liu J."/>
            <person name="Flicek P."/>
            <person name="Searle S."/>
            <person name="Wang J."/>
            <person name="Kuratani S."/>
            <person name="Yin Y."/>
            <person name="Aken B."/>
            <person name="Zhang G."/>
            <person name="Irie N."/>
        </authorList>
    </citation>
    <scope>NUCLEOTIDE SEQUENCE [LARGE SCALE GENOMIC DNA]</scope>
</reference>
<name>M7CKW9_CHEMY</name>
<keyword evidence="3" id="KW-1185">Reference proteome</keyword>
<evidence type="ECO:0000313" key="2">
    <source>
        <dbReference type="EMBL" id="EMP41757.1"/>
    </source>
</evidence>
<feature type="compositionally biased region" description="Polar residues" evidence="1">
    <location>
        <begin position="76"/>
        <end position="91"/>
    </location>
</feature>
<evidence type="ECO:0000256" key="1">
    <source>
        <dbReference type="SAM" id="MobiDB-lite"/>
    </source>
</evidence>
<dbReference type="AlphaFoldDB" id="M7CKW9"/>
<accession>M7CKW9</accession>
<feature type="region of interest" description="Disordered" evidence="1">
    <location>
        <begin position="40"/>
        <end position="91"/>
    </location>
</feature>
<gene>
    <name evidence="2" type="ORF">UY3_00988</name>
</gene>
<dbReference type="EMBL" id="KB484075">
    <property type="protein sequence ID" value="EMP41757.1"/>
    <property type="molecule type" value="Genomic_DNA"/>
</dbReference>
<proteinExistence type="predicted"/>
<sequence length="91" mass="9592">MVFPGELPDLPCACYIEELPDLPCTRSPGQLPDLLLAHYPEEPMGLDPPGEHCRDPGPGPTVLVPVTARAAEGDSGDQTNSPKSTVCSKPV</sequence>
<organism evidence="2 3">
    <name type="scientific">Chelonia mydas</name>
    <name type="common">Green sea-turtle</name>
    <name type="synonym">Chelonia agassizi</name>
    <dbReference type="NCBI Taxonomy" id="8469"/>
    <lineage>
        <taxon>Eukaryota</taxon>
        <taxon>Metazoa</taxon>
        <taxon>Chordata</taxon>
        <taxon>Craniata</taxon>
        <taxon>Vertebrata</taxon>
        <taxon>Euteleostomi</taxon>
        <taxon>Archelosauria</taxon>
        <taxon>Testudinata</taxon>
        <taxon>Testudines</taxon>
        <taxon>Cryptodira</taxon>
        <taxon>Durocryptodira</taxon>
        <taxon>Americhelydia</taxon>
        <taxon>Chelonioidea</taxon>
        <taxon>Cheloniidae</taxon>
        <taxon>Chelonia</taxon>
    </lineage>
</organism>